<evidence type="ECO:0000313" key="1">
    <source>
        <dbReference type="Proteomes" id="UP001652628"/>
    </source>
</evidence>
<organism evidence="1 2">
    <name type="scientific">Drosophila suzukii</name>
    <name type="common">Spotted-wing drosophila fruit fly</name>
    <dbReference type="NCBI Taxonomy" id="28584"/>
    <lineage>
        <taxon>Eukaryota</taxon>
        <taxon>Metazoa</taxon>
        <taxon>Ecdysozoa</taxon>
        <taxon>Arthropoda</taxon>
        <taxon>Hexapoda</taxon>
        <taxon>Insecta</taxon>
        <taxon>Pterygota</taxon>
        <taxon>Neoptera</taxon>
        <taxon>Endopterygota</taxon>
        <taxon>Diptera</taxon>
        <taxon>Brachycera</taxon>
        <taxon>Muscomorpha</taxon>
        <taxon>Ephydroidea</taxon>
        <taxon>Drosophilidae</taxon>
        <taxon>Drosophila</taxon>
        <taxon>Sophophora</taxon>
    </lineage>
</organism>
<reference evidence="2" key="2">
    <citation type="submission" date="2025-08" db="UniProtKB">
        <authorList>
            <consortium name="RefSeq"/>
        </authorList>
    </citation>
    <scope>IDENTIFICATION</scope>
</reference>
<dbReference type="RefSeq" id="XP_016933955.3">
    <property type="nucleotide sequence ID" value="XM_017078466.4"/>
</dbReference>
<dbReference type="Proteomes" id="UP001652628">
    <property type="component" value="Chromosome 2L"/>
</dbReference>
<sequence>MDIDFSTYAQLSGFSYMPTPEEYYPEMRGGMQQQQCGDFDQGSRQMPNHQPSPAPIQNRYHQRTTMDMSDGFKADPYLPVRHQCTSASSYRCMMREQKRAKEMMSRNGLYSPNEASARYSGGDANYYSNYAGSNGRMEPSGRNSFW</sequence>
<dbReference type="AlphaFoldDB" id="A0AB39ZE23"/>
<gene>
    <name evidence="2" type="primary">LOC108012928</name>
</gene>
<name>A0AB39ZE23_DROSZ</name>
<evidence type="ECO:0000313" key="2">
    <source>
        <dbReference type="RefSeq" id="XP_016933955.3"/>
    </source>
</evidence>
<protein>
    <submittedName>
        <fullName evidence="2">Uncharacterized protein</fullName>
    </submittedName>
</protein>
<proteinExistence type="predicted"/>
<accession>A0AB39ZE23</accession>
<dbReference type="GeneID" id="108012928"/>
<reference evidence="1" key="1">
    <citation type="submission" date="2025-05" db="UniProtKB">
        <authorList>
            <consortium name="RefSeq"/>
        </authorList>
    </citation>
    <scope>NUCLEOTIDE SEQUENCE [LARGE SCALE GENOMIC DNA]</scope>
</reference>
<keyword evidence="1" id="KW-1185">Reference proteome</keyword>